<feature type="transmembrane region" description="Helical" evidence="4">
    <location>
        <begin position="32"/>
        <end position="53"/>
    </location>
</feature>
<organism evidence="6 7">
    <name type="scientific">Microcella frigidaquae</name>
    <dbReference type="NCBI Taxonomy" id="424758"/>
    <lineage>
        <taxon>Bacteria</taxon>
        <taxon>Bacillati</taxon>
        <taxon>Actinomycetota</taxon>
        <taxon>Actinomycetes</taxon>
        <taxon>Micrococcales</taxon>
        <taxon>Microbacteriaceae</taxon>
        <taxon>Microcella</taxon>
    </lineage>
</organism>
<feature type="transmembrane region" description="Helical" evidence="4">
    <location>
        <begin position="84"/>
        <end position="102"/>
    </location>
</feature>
<sequence>MRPHGEGGGSAVPLGLPPHLAARTTSTAVARAGHAAAAVCLTAVGLVVLSIQASVPQVLLWPAVVVLIPMIVLLALLERSPSAFIAASYLVIGGLCVVWYSLITSTQLDTPVANDDFTIVLLKIALILVIGVGPGIGTSIGWTTAGYLVGEAASAAAIIWLGSPWTFDAVSFAAWFIVVGLLAVLRADLLSGRHAQTELYRAAREEMLADVRRGFEQRATALLHDTVLNQLAVITTTSGSLPPAARESIRNDLELIVGHEWFGLEEDPVDDLELPEGMLRATRGDRLRRVVDEAAAGAVTVAIEGDPAVLDALDGEAFDQFSRAVAQCIANVRRHAGTDTADVVLGGSPHEVSAMVVDAGRGFALDARTDSRLGVGTSIVGRLETVGGSATVWSQPGRGTSVLLRVPTGARGDTGEGER</sequence>
<keyword evidence="3" id="KW-0902">Two-component regulatory system</keyword>
<protein>
    <submittedName>
        <fullName evidence="6">Signal transduction histidine kinase</fullName>
    </submittedName>
</protein>
<proteinExistence type="predicted"/>
<keyword evidence="4" id="KW-1133">Transmembrane helix</keyword>
<dbReference type="SUPFAM" id="SSF55874">
    <property type="entry name" value="ATPase domain of HSP90 chaperone/DNA topoisomerase II/histidine kinase"/>
    <property type="match status" value="1"/>
</dbReference>
<evidence type="ECO:0000256" key="4">
    <source>
        <dbReference type="SAM" id="Phobius"/>
    </source>
</evidence>
<dbReference type="PANTHER" id="PTHR24421:SF61">
    <property type="entry name" value="OXYGEN SENSOR HISTIDINE KINASE NREB"/>
    <property type="match status" value="1"/>
</dbReference>
<dbReference type="Proteomes" id="UP000552883">
    <property type="component" value="Unassembled WGS sequence"/>
</dbReference>
<evidence type="ECO:0000256" key="1">
    <source>
        <dbReference type="ARBA" id="ARBA00022679"/>
    </source>
</evidence>
<comment type="caution">
    <text evidence="6">The sequence shown here is derived from an EMBL/GenBank/DDBJ whole genome shotgun (WGS) entry which is preliminary data.</text>
</comment>
<reference evidence="6 7" key="1">
    <citation type="submission" date="2020-08" db="EMBL/GenBank/DDBJ databases">
        <title>Sequencing the genomes of 1000 actinobacteria strains.</title>
        <authorList>
            <person name="Klenk H.-P."/>
        </authorList>
    </citation>
    <scope>NUCLEOTIDE SEQUENCE [LARGE SCALE GENOMIC DNA]</scope>
    <source>
        <strain evidence="6 7">DSM 23889</strain>
    </source>
</reference>
<feature type="transmembrane region" description="Helical" evidence="4">
    <location>
        <begin position="169"/>
        <end position="187"/>
    </location>
</feature>
<accession>A0A840X642</accession>
<dbReference type="GO" id="GO:0016301">
    <property type="term" value="F:kinase activity"/>
    <property type="evidence" value="ECO:0007669"/>
    <property type="project" value="UniProtKB-KW"/>
</dbReference>
<dbReference type="Gene3D" id="3.30.565.10">
    <property type="entry name" value="Histidine kinase-like ATPase, C-terminal domain"/>
    <property type="match status" value="1"/>
</dbReference>
<dbReference type="CDD" id="cd16917">
    <property type="entry name" value="HATPase_UhpB-NarQ-NarX-like"/>
    <property type="match status" value="1"/>
</dbReference>
<dbReference type="Pfam" id="PF02518">
    <property type="entry name" value="HATPase_c"/>
    <property type="match status" value="1"/>
</dbReference>
<feature type="transmembrane region" description="Helical" evidence="4">
    <location>
        <begin position="117"/>
        <end position="137"/>
    </location>
</feature>
<feature type="domain" description="Histidine kinase/HSP90-like ATPase" evidence="5">
    <location>
        <begin position="320"/>
        <end position="408"/>
    </location>
</feature>
<evidence type="ECO:0000256" key="2">
    <source>
        <dbReference type="ARBA" id="ARBA00022777"/>
    </source>
</evidence>
<evidence type="ECO:0000259" key="5">
    <source>
        <dbReference type="Pfam" id="PF02518"/>
    </source>
</evidence>
<dbReference type="EMBL" id="JACHBS010000001">
    <property type="protein sequence ID" value="MBB5617691.1"/>
    <property type="molecule type" value="Genomic_DNA"/>
</dbReference>
<dbReference type="InterPro" id="IPR003594">
    <property type="entry name" value="HATPase_dom"/>
</dbReference>
<evidence type="ECO:0000313" key="6">
    <source>
        <dbReference type="EMBL" id="MBB5617691.1"/>
    </source>
</evidence>
<evidence type="ECO:0000256" key="3">
    <source>
        <dbReference type="ARBA" id="ARBA00023012"/>
    </source>
</evidence>
<name>A0A840X642_9MICO</name>
<dbReference type="AlphaFoldDB" id="A0A840X642"/>
<keyword evidence="1" id="KW-0808">Transferase</keyword>
<keyword evidence="2 6" id="KW-0418">Kinase</keyword>
<dbReference type="RefSeq" id="WP_153982988.1">
    <property type="nucleotide sequence ID" value="NZ_BAAANZ010000006.1"/>
</dbReference>
<dbReference type="InterPro" id="IPR036890">
    <property type="entry name" value="HATPase_C_sf"/>
</dbReference>
<feature type="transmembrane region" description="Helical" evidence="4">
    <location>
        <begin position="59"/>
        <end position="77"/>
    </location>
</feature>
<gene>
    <name evidence="6" type="ORF">BJ959_001187</name>
</gene>
<keyword evidence="4" id="KW-0812">Transmembrane</keyword>
<dbReference type="GO" id="GO:0000160">
    <property type="term" value="P:phosphorelay signal transduction system"/>
    <property type="evidence" value="ECO:0007669"/>
    <property type="project" value="UniProtKB-KW"/>
</dbReference>
<keyword evidence="7" id="KW-1185">Reference proteome</keyword>
<keyword evidence="4" id="KW-0472">Membrane</keyword>
<dbReference type="InterPro" id="IPR050482">
    <property type="entry name" value="Sensor_HK_TwoCompSys"/>
</dbReference>
<dbReference type="PANTHER" id="PTHR24421">
    <property type="entry name" value="NITRATE/NITRITE SENSOR PROTEIN NARX-RELATED"/>
    <property type="match status" value="1"/>
</dbReference>
<dbReference type="OrthoDB" id="3534856at2"/>
<evidence type="ECO:0000313" key="7">
    <source>
        <dbReference type="Proteomes" id="UP000552883"/>
    </source>
</evidence>